<dbReference type="OrthoDB" id="415724at2759"/>
<dbReference type="Pfam" id="PF17919">
    <property type="entry name" value="RT_RNaseH_2"/>
    <property type="match status" value="1"/>
</dbReference>
<comment type="caution">
    <text evidence="2">The sequence shown here is derived from an EMBL/GenBank/DDBJ whole genome shotgun (WGS) entry which is preliminary data.</text>
</comment>
<dbReference type="PANTHER" id="PTHR34072">
    <property type="entry name" value="ENZYMATIC POLYPROTEIN-RELATED"/>
    <property type="match status" value="1"/>
</dbReference>
<dbReference type="EMBL" id="SMMG02000006">
    <property type="protein sequence ID" value="KAA3470231.1"/>
    <property type="molecule type" value="Genomic_DNA"/>
</dbReference>
<dbReference type="Proteomes" id="UP000325315">
    <property type="component" value="Unassembled WGS sequence"/>
</dbReference>
<sequence length="211" mass="24512">MKNLVNVSSGCRKLDSLDMWFTQKKSPKNISEVRSFLGPVDYRRFVKKFSIIVSPMTKLLQKNVQFVWSDECQQSFDQLKRKLMEAPVLTQPESRKEFVVYSDASLSGLWCVLMQAGKIWCHYLYGEKCHYSPIIRWLELLKDYDLVIDYHPGKANVVTDALSLKSLFALRAMNTCDGSIIAELRARPLFLQQIRELEKDEPELLAKRDLI</sequence>
<evidence type="ECO:0000313" key="3">
    <source>
        <dbReference type="Proteomes" id="UP000325315"/>
    </source>
</evidence>
<dbReference type="PANTHER" id="PTHR34072:SF59">
    <property type="entry name" value="CCHC-TYPE INTEGRASE"/>
    <property type="match status" value="1"/>
</dbReference>
<dbReference type="InterPro" id="IPR041577">
    <property type="entry name" value="RT_RNaseH_2"/>
</dbReference>
<organism evidence="2 3">
    <name type="scientific">Gossypium australe</name>
    <dbReference type="NCBI Taxonomy" id="47621"/>
    <lineage>
        <taxon>Eukaryota</taxon>
        <taxon>Viridiplantae</taxon>
        <taxon>Streptophyta</taxon>
        <taxon>Embryophyta</taxon>
        <taxon>Tracheophyta</taxon>
        <taxon>Spermatophyta</taxon>
        <taxon>Magnoliopsida</taxon>
        <taxon>eudicotyledons</taxon>
        <taxon>Gunneridae</taxon>
        <taxon>Pentapetalae</taxon>
        <taxon>rosids</taxon>
        <taxon>malvids</taxon>
        <taxon>Malvales</taxon>
        <taxon>Malvaceae</taxon>
        <taxon>Malvoideae</taxon>
        <taxon>Gossypium</taxon>
    </lineage>
</organism>
<dbReference type="Gene3D" id="3.30.70.270">
    <property type="match status" value="1"/>
</dbReference>
<dbReference type="InterPro" id="IPR043502">
    <property type="entry name" value="DNA/RNA_pol_sf"/>
</dbReference>
<evidence type="ECO:0000313" key="2">
    <source>
        <dbReference type="EMBL" id="KAA3470231.1"/>
    </source>
</evidence>
<dbReference type="FunFam" id="3.30.70.270:FF:000020">
    <property type="entry name" value="Transposon Tf2-6 polyprotein-like Protein"/>
    <property type="match status" value="1"/>
</dbReference>
<dbReference type="SUPFAM" id="SSF56672">
    <property type="entry name" value="DNA/RNA polymerases"/>
    <property type="match status" value="1"/>
</dbReference>
<dbReference type="InterPro" id="IPR043128">
    <property type="entry name" value="Rev_trsase/Diguanyl_cyclase"/>
</dbReference>
<keyword evidence="3" id="KW-1185">Reference proteome</keyword>
<gene>
    <name evidence="2" type="ORF">EPI10_015959</name>
</gene>
<accession>A0A5B6VM91</accession>
<dbReference type="AlphaFoldDB" id="A0A5B6VM91"/>
<feature type="domain" description="Reverse transcriptase/retrotransposon-derived protein RNase H-like" evidence="1">
    <location>
        <begin position="68"/>
        <end position="118"/>
    </location>
</feature>
<reference evidence="3" key="1">
    <citation type="journal article" date="2019" name="Plant Biotechnol. J.">
        <title>Genome sequencing of the Australian wild diploid species Gossypium australe highlights disease resistance and delayed gland morphogenesis.</title>
        <authorList>
            <person name="Cai Y."/>
            <person name="Cai X."/>
            <person name="Wang Q."/>
            <person name="Wang P."/>
            <person name="Zhang Y."/>
            <person name="Cai C."/>
            <person name="Xu Y."/>
            <person name="Wang K."/>
            <person name="Zhou Z."/>
            <person name="Wang C."/>
            <person name="Geng S."/>
            <person name="Li B."/>
            <person name="Dong Q."/>
            <person name="Hou Y."/>
            <person name="Wang H."/>
            <person name="Ai P."/>
            <person name="Liu Z."/>
            <person name="Yi F."/>
            <person name="Sun M."/>
            <person name="An G."/>
            <person name="Cheng J."/>
            <person name="Zhang Y."/>
            <person name="Shi Q."/>
            <person name="Xie Y."/>
            <person name="Shi X."/>
            <person name="Chang Y."/>
            <person name="Huang F."/>
            <person name="Chen Y."/>
            <person name="Hong S."/>
            <person name="Mi L."/>
            <person name="Sun Q."/>
            <person name="Zhang L."/>
            <person name="Zhou B."/>
            <person name="Peng R."/>
            <person name="Zhang X."/>
            <person name="Liu F."/>
        </authorList>
    </citation>
    <scope>NUCLEOTIDE SEQUENCE [LARGE SCALE GENOMIC DNA]</scope>
    <source>
        <strain evidence="3">cv. PA1801</strain>
    </source>
</reference>
<proteinExistence type="predicted"/>
<protein>
    <submittedName>
        <fullName evidence="2">Integrase, catalytic core</fullName>
    </submittedName>
</protein>
<name>A0A5B6VM91_9ROSI</name>
<evidence type="ECO:0000259" key="1">
    <source>
        <dbReference type="Pfam" id="PF17919"/>
    </source>
</evidence>